<dbReference type="EMBL" id="BMCP01000002">
    <property type="protein sequence ID" value="GGE40907.1"/>
    <property type="molecule type" value="Genomic_DNA"/>
</dbReference>
<keyword evidence="3" id="KW-1185">Reference proteome</keyword>
<sequence length="426" mass="46775">MMSRWQWLLRQMVRQIWFRTTLFSVLAVLTALIAIWSKPLIPTDMPAKIGSDAVDNILGIIASSMLAVTTFSLSTMVSAYSAATSNVTPRATKLLIEDSTTQNALATFIGSFLYSLVAIIALATGLYGAEGRVVVFIVTIGVIVVIVVMLLRWINHLSRLGRVGETTDRVEAATRAAVEDRREAPCMRARELRDEGMIPSGARAIHAEAIGYVQHIDVKALSRIAKEGRSTVYVTALPGSFADPSRPLAWVEGSESEERIDEWRTAFSIADHRSFDQDPRFGFCVLSEIASRALSPAVNDPGTAIDVIGRGVRLLALWQEPPNADDEDDVTYERVYVPRIQLADIFEDFFSPIARDGAAMMEVSLRLLKGLRTLARLGDAEMLATAQVHARLAFKRADAVLTLDEEKERLAALAQEIMSIGRGTAL</sequence>
<keyword evidence="1" id="KW-0472">Membrane</keyword>
<feature type="transmembrane region" description="Helical" evidence="1">
    <location>
        <begin position="16"/>
        <end position="37"/>
    </location>
</feature>
<feature type="transmembrane region" description="Helical" evidence="1">
    <location>
        <begin position="133"/>
        <end position="154"/>
    </location>
</feature>
<gene>
    <name evidence="2" type="ORF">GCM10007276_17860</name>
</gene>
<reference evidence="2" key="2">
    <citation type="submission" date="2020-09" db="EMBL/GenBank/DDBJ databases">
        <authorList>
            <person name="Sun Q."/>
            <person name="Sedlacek I."/>
        </authorList>
    </citation>
    <scope>NUCLEOTIDE SEQUENCE</scope>
    <source>
        <strain evidence="2">CCM 7684</strain>
    </source>
</reference>
<proteinExistence type="predicted"/>
<comment type="caution">
    <text evidence="2">The sequence shown here is derived from an EMBL/GenBank/DDBJ whole genome shotgun (WGS) entry which is preliminary data.</text>
</comment>
<organism evidence="2 3">
    <name type="scientific">Agaricicola taiwanensis</name>
    <dbReference type="NCBI Taxonomy" id="591372"/>
    <lineage>
        <taxon>Bacteria</taxon>
        <taxon>Pseudomonadati</taxon>
        <taxon>Pseudomonadota</taxon>
        <taxon>Alphaproteobacteria</taxon>
        <taxon>Rhodobacterales</taxon>
        <taxon>Paracoccaceae</taxon>
        <taxon>Agaricicola</taxon>
    </lineage>
</organism>
<reference evidence="2" key="1">
    <citation type="journal article" date="2014" name="Int. J. Syst. Evol. Microbiol.">
        <title>Complete genome sequence of Corynebacterium casei LMG S-19264T (=DSM 44701T), isolated from a smear-ripened cheese.</title>
        <authorList>
            <consortium name="US DOE Joint Genome Institute (JGI-PGF)"/>
            <person name="Walter F."/>
            <person name="Albersmeier A."/>
            <person name="Kalinowski J."/>
            <person name="Ruckert C."/>
        </authorList>
    </citation>
    <scope>NUCLEOTIDE SEQUENCE</scope>
    <source>
        <strain evidence="2">CCM 7684</strain>
    </source>
</reference>
<evidence type="ECO:0008006" key="4">
    <source>
        <dbReference type="Google" id="ProtNLM"/>
    </source>
</evidence>
<dbReference type="Proteomes" id="UP000602745">
    <property type="component" value="Unassembled WGS sequence"/>
</dbReference>
<evidence type="ECO:0000313" key="2">
    <source>
        <dbReference type="EMBL" id="GGE40907.1"/>
    </source>
</evidence>
<dbReference type="AlphaFoldDB" id="A0A8J2VVG3"/>
<evidence type="ECO:0000313" key="3">
    <source>
        <dbReference type="Proteomes" id="UP000602745"/>
    </source>
</evidence>
<protein>
    <recommendedName>
        <fullName evidence="4">DUF2254 domain-containing protein</fullName>
    </recommendedName>
</protein>
<feature type="transmembrane region" description="Helical" evidence="1">
    <location>
        <begin position="104"/>
        <end position="127"/>
    </location>
</feature>
<dbReference type="RefSeq" id="WP_188409397.1">
    <property type="nucleotide sequence ID" value="NZ_BMCP01000002.1"/>
</dbReference>
<dbReference type="Pfam" id="PF10011">
    <property type="entry name" value="DUF2254"/>
    <property type="match status" value="1"/>
</dbReference>
<name>A0A8J2VVG3_9RHOB</name>
<accession>A0A8J2VVG3</accession>
<dbReference type="InterPro" id="IPR018723">
    <property type="entry name" value="DUF2254_membrane"/>
</dbReference>
<evidence type="ECO:0000256" key="1">
    <source>
        <dbReference type="SAM" id="Phobius"/>
    </source>
</evidence>
<keyword evidence="1" id="KW-1133">Transmembrane helix</keyword>
<keyword evidence="1" id="KW-0812">Transmembrane</keyword>
<feature type="transmembrane region" description="Helical" evidence="1">
    <location>
        <begin position="57"/>
        <end position="83"/>
    </location>
</feature>